<dbReference type="Pfam" id="PF11951">
    <property type="entry name" value="Fungal_trans_2"/>
    <property type="match status" value="1"/>
</dbReference>
<evidence type="ECO:0000313" key="3">
    <source>
        <dbReference type="Proteomes" id="UP000030663"/>
    </source>
</evidence>
<protein>
    <submittedName>
        <fullName evidence="2">Uncharacterized protein</fullName>
    </submittedName>
</protein>
<dbReference type="HOGENOM" id="CLU_1885819_0_0_1"/>
<dbReference type="OrthoDB" id="10569728at2759"/>
<evidence type="ECO:0000256" key="1">
    <source>
        <dbReference type="ARBA" id="ARBA00023242"/>
    </source>
</evidence>
<dbReference type="Proteomes" id="UP000030663">
    <property type="component" value="Unassembled WGS sequence"/>
</dbReference>
<organism evidence="2 3">
    <name type="scientific">Fusarium oxysporum f. sp. raphani 54005</name>
    <dbReference type="NCBI Taxonomy" id="1089458"/>
    <lineage>
        <taxon>Eukaryota</taxon>
        <taxon>Fungi</taxon>
        <taxon>Dikarya</taxon>
        <taxon>Ascomycota</taxon>
        <taxon>Pezizomycotina</taxon>
        <taxon>Sordariomycetes</taxon>
        <taxon>Hypocreomycetidae</taxon>
        <taxon>Hypocreales</taxon>
        <taxon>Nectriaceae</taxon>
        <taxon>Fusarium</taxon>
        <taxon>Fusarium oxysporum species complex</taxon>
    </lineage>
</organism>
<gene>
    <name evidence="2" type="ORF">FOQG_16577</name>
</gene>
<dbReference type="InterPro" id="IPR021858">
    <property type="entry name" value="Fun_TF"/>
</dbReference>
<sequence>MSPWVGGCDDQVMHLISEIACLESPRKDGMDDFTFYLHVFILRTLVISTKGDAGPKMPVNADGSLSHKQLSKNITMAFRIAACIFLRNLAPRFNARQKFLMKLVCISPSIYPLGPRWIRPQRFLGLPRRRLDQHS</sequence>
<evidence type="ECO:0000313" key="2">
    <source>
        <dbReference type="EMBL" id="EXK78753.1"/>
    </source>
</evidence>
<dbReference type="EMBL" id="JH658504">
    <property type="protein sequence ID" value="EXK78753.1"/>
    <property type="molecule type" value="Genomic_DNA"/>
</dbReference>
<dbReference type="AlphaFoldDB" id="X0BIS7"/>
<keyword evidence="1" id="KW-0539">Nucleus</keyword>
<reference evidence="2 3" key="1">
    <citation type="submission" date="2011-11" db="EMBL/GenBank/DDBJ databases">
        <title>The Genome Sequence of Fusarium oxysporum PHW815.</title>
        <authorList>
            <consortium name="The Broad Institute Genome Sequencing Platform"/>
            <person name="Ma L.-J."/>
            <person name="Gale L.R."/>
            <person name="Schwartz D.C."/>
            <person name="Zhou S."/>
            <person name="Corby-Kistler H."/>
            <person name="Young S.K."/>
            <person name="Zeng Q."/>
            <person name="Gargeya S."/>
            <person name="Fitzgerald M."/>
            <person name="Haas B."/>
            <person name="Abouelleil A."/>
            <person name="Alvarado L."/>
            <person name="Arachchi H.M."/>
            <person name="Berlin A."/>
            <person name="Brown A."/>
            <person name="Chapman S.B."/>
            <person name="Chen Z."/>
            <person name="Dunbar C."/>
            <person name="Freedman E."/>
            <person name="Gearin G."/>
            <person name="Goldberg J."/>
            <person name="Griggs A."/>
            <person name="Gujja S."/>
            <person name="Heiman D."/>
            <person name="Howarth C."/>
            <person name="Larson L."/>
            <person name="Lui A."/>
            <person name="MacDonald P.J.P."/>
            <person name="Montmayeur A."/>
            <person name="Murphy C."/>
            <person name="Neiman D."/>
            <person name="Pearson M."/>
            <person name="Priest M."/>
            <person name="Roberts A."/>
            <person name="Saif S."/>
            <person name="Shea T."/>
            <person name="Shenoy N."/>
            <person name="Sisk P."/>
            <person name="Stolte C."/>
            <person name="Sykes S."/>
            <person name="Wortman J."/>
            <person name="Nusbaum C."/>
            <person name="Birren B."/>
        </authorList>
    </citation>
    <scope>NUCLEOTIDE SEQUENCE [LARGE SCALE GENOMIC DNA]</scope>
    <source>
        <strain evidence="2 3">54005</strain>
    </source>
</reference>
<proteinExistence type="predicted"/>
<keyword evidence="3" id="KW-1185">Reference proteome</keyword>
<name>X0BIS7_FUSOX</name>
<accession>X0BIS7</accession>